<sequence length="780" mass="84268">MRMNALPNVKTMTQYSRFAGGLDLVSPPLTIDAGKCISINNYECNALGGYRRIDGYERFDGRPSPSAQSYYYCPCTFSAAVTVGQTITGATSAATGKVLQVESTYLIIDRVTGTFVLENFKVGGVVKGALTILPSKDGHPTGIGHATALGLVADDYRADITVVTGSGVLRGVCMYKGIAYAFRDNAAGTAVDIWKSTSTGWQQITLFKSLPFKSCTVDVLDGVVINQKNSGATATVKRQVIETSQNLDDLEATSDTTTVMALGSHTFTIQTGKAYVAGQAILIISTASPTNYMDGTVTSYSTNQIVINITNKVGSGTYALWRLHSDPINIRSDTGRFIVTSVTGTWTSNVADTIRVGIIDIAVVDNPSGNPVTQISILQGGNYQFVQHNFLANSDSKKLYGCDALNRAFEFDGDVYIPIRTQVTIDAPTTIAAVNGQLALSYFGAVVFSAVGNPHDFRTTSLGFADIHEFGDTITGMSPIVGGVLAVACRDSFWQVSVDAQTGNYKAELISPDIGAIHYGLMNLGALYSFDDKGIIRIVPSYVFGGFEHDTISRAIQPVIDRFREKIVATAVYKSKNQVRFYANDGTGIIMTMTSGVTQTGAATTGHDFSQFTYPINISYAWSGEDASGRDIVLLGDEDGYVYVANTGSSFDGEPIQAYIRTAFNNVKSPSAIKRFRKIEVELSTVGYSYIRFNPDFSYADPSIATHLLKYEELQGAGGYWDEAIWNEFYYDGKIVSQPEIRIQGSGTNIGLVVFSNSAIDLGHNLSGIVLHYTPRKLNR</sequence>
<dbReference type="EMBL" id="DNAA01000249">
    <property type="protein sequence ID" value="HBA09954.1"/>
    <property type="molecule type" value="Genomic_DNA"/>
</dbReference>
<evidence type="ECO:0000313" key="1">
    <source>
        <dbReference type="EMBL" id="HBA09954.1"/>
    </source>
</evidence>
<name>A0A351RD33_9PROT</name>
<dbReference type="AlphaFoldDB" id="A0A351RD33"/>
<accession>A0A351RD33</accession>
<dbReference type="Proteomes" id="UP000264313">
    <property type="component" value="Unassembled WGS sequence"/>
</dbReference>
<proteinExistence type="predicted"/>
<evidence type="ECO:0000313" key="2">
    <source>
        <dbReference type="Proteomes" id="UP000264313"/>
    </source>
</evidence>
<protein>
    <submittedName>
        <fullName evidence="1">Uncharacterized protein</fullName>
    </submittedName>
</protein>
<organism evidence="1 2">
    <name type="scientific">Methylotenera mobilis</name>
    <dbReference type="NCBI Taxonomy" id="359408"/>
    <lineage>
        <taxon>Bacteria</taxon>
        <taxon>Pseudomonadati</taxon>
        <taxon>Pseudomonadota</taxon>
        <taxon>Betaproteobacteria</taxon>
        <taxon>Nitrosomonadales</taxon>
        <taxon>Methylophilaceae</taxon>
        <taxon>Methylotenera</taxon>
    </lineage>
</organism>
<comment type="caution">
    <text evidence="1">The sequence shown here is derived from an EMBL/GenBank/DDBJ whole genome shotgun (WGS) entry which is preliminary data.</text>
</comment>
<gene>
    <name evidence="1" type="ORF">DCW48_10725</name>
</gene>
<reference evidence="1 2" key="1">
    <citation type="journal article" date="2018" name="Nat. Biotechnol.">
        <title>A standardized bacterial taxonomy based on genome phylogeny substantially revises the tree of life.</title>
        <authorList>
            <person name="Parks D.H."/>
            <person name="Chuvochina M."/>
            <person name="Waite D.W."/>
            <person name="Rinke C."/>
            <person name="Skarshewski A."/>
            <person name="Chaumeil P.A."/>
            <person name="Hugenholtz P."/>
        </authorList>
    </citation>
    <scope>NUCLEOTIDE SEQUENCE [LARGE SCALE GENOMIC DNA]</scope>
    <source>
        <strain evidence="1">UBA9958</strain>
    </source>
</reference>